<keyword evidence="2" id="KW-0732">Signal</keyword>
<dbReference type="EMBL" id="JBBKZV010000064">
    <property type="protein sequence ID" value="MEJ8827331.1"/>
    <property type="molecule type" value="Genomic_DNA"/>
</dbReference>
<keyword evidence="4" id="KW-1185">Reference proteome</keyword>
<sequence>MKTPSMLMISAALCALSLPVFSDDKPPAGAAVVASTEPGKGTVAEVVEVKATVEAIDRKRHHLTIKGPHGKVSSLEVGPDVRNFEQIKVGDRVAVRYAQALTLTLMKNGKKTRSRTETVDGDRSPAGERPAGVVGQRIEVTADVVAVNRKARTVTLHGPEHEVVLDVHDPEQLKLVKVGDQVHAVYTEAVALSVEPASRSGK</sequence>
<organism evidence="3 4">
    <name type="scientific">Variovorax humicola</name>
    <dbReference type="NCBI Taxonomy" id="1769758"/>
    <lineage>
        <taxon>Bacteria</taxon>
        <taxon>Pseudomonadati</taxon>
        <taxon>Pseudomonadota</taxon>
        <taxon>Betaproteobacteria</taxon>
        <taxon>Burkholderiales</taxon>
        <taxon>Comamonadaceae</taxon>
        <taxon>Variovorax</taxon>
    </lineage>
</organism>
<feature type="compositionally biased region" description="Basic and acidic residues" evidence="1">
    <location>
        <begin position="114"/>
        <end position="126"/>
    </location>
</feature>
<name>A0ABU8WDI1_9BURK</name>
<proteinExistence type="predicted"/>
<comment type="caution">
    <text evidence="3">The sequence shown here is derived from an EMBL/GenBank/DDBJ whole genome shotgun (WGS) entry which is preliminary data.</text>
</comment>
<feature type="chain" id="PRO_5045373636" description="DUF5666 domain-containing protein" evidence="2">
    <location>
        <begin position="23"/>
        <end position="202"/>
    </location>
</feature>
<accession>A0ABU8WDI1</accession>
<evidence type="ECO:0000313" key="3">
    <source>
        <dbReference type="EMBL" id="MEJ8827331.1"/>
    </source>
</evidence>
<protein>
    <recommendedName>
        <fullName evidence="5">DUF5666 domain-containing protein</fullName>
    </recommendedName>
</protein>
<evidence type="ECO:0000256" key="1">
    <source>
        <dbReference type="SAM" id="MobiDB-lite"/>
    </source>
</evidence>
<dbReference type="RefSeq" id="WP_340368359.1">
    <property type="nucleotide sequence ID" value="NZ_JBBKZV010000064.1"/>
</dbReference>
<feature type="region of interest" description="Disordered" evidence="1">
    <location>
        <begin position="111"/>
        <end position="130"/>
    </location>
</feature>
<evidence type="ECO:0000256" key="2">
    <source>
        <dbReference type="SAM" id="SignalP"/>
    </source>
</evidence>
<gene>
    <name evidence="3" type="ORF">WKW80_36025</name>
</gene>
<dbReference type="Proteomes" id="UP001363010">
    <property type="component" value="Unassembled WGS sequence"/>
</dbReference>
<feature type="signal peptide" evidence="2">
    <location>
        <begin position="1"/>
        <end position="22"/>
    </location>
</feature>
<reference evidence="3 4" key="1">
    <citation type="submission" date="2024-03" db="EMBL/GenBank/DDBJ databases">
        <title>Novel species of the genus Variovorax.</title>
        <authorList>
            <person name="Liu Q."/>
            <person name="Xin Y.-H."/>
        </authorList>
    </citation>
    <scope>NUCLEOTIDE SEQUENCE [LARGE SCALE GENOMIC DNA]</scope>
    <source>
        <strain evidence="3 4">KACC 18501</strain>
    </source>
</reference>
<evidence type="ECO:0008006" key="5">
    <source>
        <dbReference type="Google" id="ProtNLM"/>
    </source>
</evidence>
<evidence type="ECO:0000313" key="4">
    <source>
        <dbReference type="Proteomes" id="UP001363010"/>
    </source>
</evidence>